<evidence type="ECO:0000313" key="2">
    <source>
        <dbReference type="Proteomes" id="UP001515100"/>
    </source>
</evidence>
<protein>
    <submittedName>
        <fullName evidence="1">Uncharacterized protein</fullName>
    </submittedName>
</protein>
<dbReference type="AlphaFoldDB" id="A0A641APF4"/>
<dbReference type="RefSeq" id="WP_129182988.1">
    <property type="nucleotide sequence ID" value="NZ_JAGIOG010000001.1"/>
</dbReference>
<accession>A0A641APF4</accession>
<dbReference type="Proteomes" id="UP001515100">
    <property type="component" value="Unassembled WGS sequence"/>
</dbReference>
<proteinExistence type="predicted"/>
<keyword evidence="2" id="KW-1185">Reference proteome</keyword>
<gene>
    <name evidence="1" type="ORF">ESP62_007840</name>
</gene>
<sequence length="100" mass="10433">MRVYLGLDVDELVALARGEQVTPSEAFVAASTDEEDELAALEEAAEHGAVAAAAELDDPDGPVRLVDIASLHLDLDDSGDLAWFATQEIAAVIELVEGSG</sequence>
<reference evidence="1" key="1">
    <citation type="submission" date="2019-09" db="EMBL/GenBank/DDBJ databases">
        <authorList>
            <person name="Li J."/>
        </authorList>
    </citation>
    <scope>NUCLEOTIDE SEQUENCE [LARGE SCALE GENOMIC DNA]</scope>
    <source>
        <strain evidence="1">NRBC 14897</strain>
    </source>
</reference>
<evidence type="ECO:0000313" key="1">
    <source>
        <dbReference type="EMBL" id="KAA1378277.1"/>
    </source>
</evidence>
<comment type="caution">
    <text evidence="1">The sequence shown here is derived from an EMBL/GenBank/DDBJ whole genome shotgun (WGS) entry which is preliminary data.</text>
</comment>
<name>A0A641APF4_9ACTN</name>
<organism evidence="1 2">
    <name type="scientific">Aeromicrobium fastidiosum</name>
    <dbReference type="NCBI Taxonomy" id="52699"/>
    <lineage>
        <taxon>Bacteria</taxon>
        <taxon>Bacillati</taxon>
        <taxon>Actinomycetota</taxon>
        <taxon>Actinomycetes</taxon>
        <taxon>Propionibacteriales</taxon>
        <taxon>Nocardioidaceae</taxon>
        <taxon>Aeromicrobium</taxon>
    </lineage>
</organism>
<dbReference type="EMBL" id="SDPP02000002">
    <property type="protein sequence ID" value="KAA1378277.1"/>
    <property type="molecule type" value="Genomic_DNA"/>
</dbReference>